<comment type="caution">
    <text evidence="2">The sequence shown here is derived from an EMBL/GenBank/DDBJ whole genome shotgun (WGS) entry which is preliminary data.</text>
</comment>
<evidence type="ECO:0000313" key="3">
    <source>
        <dbReference type="Proteomes" id="UP000549394"/>
    </source>
</evidence>
<protein>
    <submittedName>
        <fullName evidence="2">DgyrCDS9725</fullName>
    </submittedName>
</protein>
<feature type="signal peptide" evidence="1">
    <location>
        <begin position="1"/>
        <end position="19"/>
    </location>
</feature>
<name>A0A7I8VZG7_9ANNE</name>
<gene>
    <name evidence="2" type="ORF">DGYR_LOCUS9176</name>
</gene>
<dbReference type="AlphaFoldDB" id="A0A7I8VZG7"/>
<dbReference type="EMBL" id="CAJFCJ010000014">
    <property type="protein sequence ID" value="CAD5121190.1"/>
    <property type="molecule type" value="Genomic_DNA"/>
</dbReference>
<accession>A0A7I8VZG7</accession>
<evidence type="ECO:0000313" key="2">
    <source>
        <dbReference type="EMBL" id="CAD5121190.1"/>
    </source>
</evidence>
<sequence length="380" mass="43564">MGFILYILCFLYLSIPCESYYDYDLEPEVAIGWFKTNATIIEGEEIMLDFGIISSLDSWPYINPIECQLKSPGSVDLVIPSDSFYLKKTWPIENLELFGLNDDSSCSDKKYRIEARCFESEETGRVIDVKNAYLDLYVINSTPARHCEAPYFSQKVLGVNEEGVLVKELICYDTFGKAGSQYELISDNVLNLASIFEFQRDYYVGKIFFNTPLENIIISTISIAIGKHTQLFWNGQGNYFNGDEDSGPNLSVNLYGSTAIFSYYEADRIQVIKVNRVTRQNGESYLNVMIDESTGEMNVFDTHHNGIFQIVSNQDYEFFKPIQKNRRVTLVKVNGVVVKSYLKNTFDHNETCYTLLLNQIISPNLLEKFSKPLNRLDKML</sequence>
<dbReference type="Proteomes" id="UP000549394">
    <property type="component" value="Unassembled WGS sequence"/>
</dbReference>
<organism evidence="2 3">
    <name type="scientific">Dimorphilus gyrociliatus</name>
    <dbReference type="NCBI Taxonomy" id="2664684"/>
    <lineage>
        <taxon>Eukaryota</taxon>
        <taxon>Metazoa</taxon>
        <taxon>Spiralia</taxon>
        <taxon>Lophotrochozoa</taxon>
        <taxon>Annelida</taxon>
        <taxon>Polychaeta</taxon>
        <taxon>Polychaeta incertae sedis</taxon>
        <taxon>Dinophilidae</taxon>
        <taxon>Dimorphilus</taxon>
    </lineage>
</organism>
<reference evidence="2 3" key="1">
    <citation type="submission" date="2020-08" db="EMBL/GenBank/DDBJ databases">
        <authorList>
            <person name="Hejnol A."/>
        </authorList>
    </citation>
    <scope>NUCLEOTIDE SEQUENCE [LARGE SCALE GENOMIC DNA]</scope>
</reference>
<evidence type="ECO:0000256" key="1">
    <source>
        <dbReference type="SAM" id="SignalP"/>
    </source>
</evidence>
<keyword evidence="1" id="KW-0732">Signal</keyword>
<feature type="chain" id="PRO_5029883150" evidence="1">
    <location>
        <begin position="20"/>
        <end position="380"/>
    </location>
</feature>
<keyword evidence="3" id="KW-1185">Reference proteome</keyword>
<proteinExistence type="predicted"/>